<dbReference type="Proteomes" id="UP000187209">
    <property type="component" value="Unassembled WGS sequence"/>
</dbReference>
<dbReference type="OrthoDB" id="428895at2759"/>
<sequence length="188" mass="21738">MEPALPIDDSDDEACLYLKTVKNQSFDYESRVIRLGDSNPCEINLIPQTIVDIKFLLPLKQGQIESILRNFVSFKSEISQILQPIEKKYSKNEIRKLLYENKPLLSVIKNFDYLSLQKIVACLEEWIEDFEVFEDWIYCVLVLLEKPLSVDIYPALNVIMKKAMGLSPKPTALVIIVIISEFFGQKFN</sequence>
<proteinExistence type="predicted"/>
<dbReference type="GO" id="GO:0000387">
    <property type="term" value="P:spliceosomal snRNP assembly"/>
    <property type="evidence" value="ECO:0007669"/>
    <property type="project" value="InterPro"/>
</dbReference>
<dbReference type="Pfam" id="PF04938">
    <property type="entry name" value="SIP1"/>
    <property type="match status" value="1"/>
</dbReference>
<keyword evidence="2" id="KW-1185">Reference proteome</keyword>
<name>A0A1R2BIH8_9CILI</name>
<gene>
    <name evidence="1" type="ORF">SteCoe_24049</name>
</gene>
<comment type="caution">
    <text evidence="1">The sequence shown here is derived from an EMBL/GenBank/DDBJ whole genome shotgun (WGS) entry which is preliminary data.</text>
</comment>
<dbReference type="EMBL" id="MPUH01000625">
    <property type="protein sequence ID" value="OMJ76558.1"/>
    <property type="molecule type" value="Genomic_DNA"/>
</dbReference>
<dbReference type="InterPro" id="IPR035426">
    <property type="entry name" value="Gemin2/Brr1"/>
</dbReference>
<accession>A0A1R2BIH8</accession>
<protein>
    <submittedName>
        <fullName evidence="1">Uncharacterized protein</fullName>
    </submittedName>
</protein>
<dbReference type="Gene3D" id="1.20.58.1070">
    <property type="match status" value="1"/>
</dbReference>
<organism evidence="1 2">
    <name type="scientific">Stentor coeruleus</name>
    <dbReference type="NCBI Taxonomy" id="5963"/>
    <lineage>
        <taxon>Eukaryota</taxon>
        <taxon>Sar</taxon>
        <taxon>Alveolata</taxon>
        <taxon>Ciliophora</taxon>
        <taxon>Postciliodesmatophora</taxon>
        <taxon>Heterotrichea</taxon>
        <taxon>Heterotrichida</taxon>
        <taxon>Stentoridae</taxon>
        <taxon>Stentor</taxon>
    </lineage>
</organism>
<evidence type="ECO:0000313" key="1">
    <source>
        <dbReference type="EMBL" id="OMJ76558.1"/>
    </source>
</evidence>
<evidence type="ECO:0000313" key="2">
    <source>
        <dbReference type="Proteomes" id="UP000187209"/>
    </source>
</evidence>
<reference evidence="1 2" key="1">
    <citation type="submission" date="2016-11" db="EMBL/GenBank/DDBJ databases">
        <title>The macronuclear genome of Stentor coeruleus: a giant cell with tiny introns.</title>
        <authorList>
            <person name="Slabodnick M."/>
            <person name="Ruby J.G."/>
            <person name="Reiff S.B."/>
            <person name="Swart E.C."/>
            <person name="Gosai S."/>
            <person name="Prabakaran S."/>
            <person name="Witkowska E."/>
            <person name="Larue G.E."/>
            <person name="Fisher S."/>
            <person name="Freeman R.M."/>
            <person name="Gunawardena J."/>
            <person name="Chu W."/>
            <person name="Stover N.A."/>
            <person name="Gregory B.D."/>
            <person name="Nowacki M."/>
            <person name="Derisi J."/>
            <person name="Roy S.W."/>
            <person name="Marshall W.F."/>
            <person name="Sood P."/>
        </authorList>
    </citation>
    <scope>NUCLEOTIDE SEQUENCE [LARGE SCALE GENOMIC DNA]</scope>
    <source>
        <strain evidence="1">WM001</strain>
    </source>
</reference>
<dbReference type="AlphaFoldDB" id="A0A1R2BIH8"/>